<evidence type="ECO:0000313" key="11">
    <source>
        <dbReference type="Proteomes" id="UP000199470"/>
    </source>
</evidence>
<dbReference type="Gene3D" id="3.30.390.50">
    <property type="entry name" value="CO dehydrogenase flavoprotein, C-terminal domain"/>
    <property type="match status" value="1"/>
</dbReference>
<dbReference type="InterPro" id="IPR036856">
    <property type="entry name" value="Ald_Oxase/Xan_DH_a/b_sf"/>
</dbReference>
<evidence type="ECO:0000259" key="9">
    <source>
        <dbReference type="PROSITE" id="PS51387"/>
    </source>
</evidence>
<dbReference type="EMBL" id="FOTW01000017">
    <property type="protein sequence ID" value="SFM31864.1"/>
    <property type="molecule type" value="Genomic_DNA"/>
</dbReference>
<dbReference type="InterPro" id="IPR000674">
    <property type="entry name" value="Ald_Oxase/Xan_DH_a/b"/>
</dbReference>
<dbReference type="InterPro" id="IPR046867">
    <property type="entry name" value="AldOxase/xan_DH_MoCoBD2"/>
</dbReference>
<dbReference type="SUPFAM" id="SSF47741">
    <property type="entry name" value="CO dehydrogenase ISP C-domain like"/>
    <property type="match status" value="1"/>
</dbReference>
<dbReference type="PROSITE" id="PS51387">
    <property type="entry name" value="FAD_PCMH"/>
    <property type="match status" value="1"/>
</dbReference>
<dbReference type="PROSITE" id="PS00197">
    <property type="entry name" value="2FE2S_FER_1"/>
    <property type="match status" value="1"/>
</dbReference>
<evidence type="ECO:0000256" key="7">
    <source>
        <dbReference type="ARBA" id="ARBA00023004"/>
    </source>
</evidence>
<keyword evidence="4" id="KW-0479">Metal-binding</keyword>
<evidence type="ECO:0000313" key="10">
    <source>
        <dbReference type="EMBL" id="SFM31864.1"/>
    </source>
</evidence>
<dbReference type="SUPFAM" id="SSF56003">
    <property type="entry name" value="Molybdenum cofactor-binding domain"/>
    <property type="match status" value="1"/>
</dbReference>
<comment type="similarity">
    <text evidence="1">Belongs to the xanthine dehydrogenase family.</text>
</comment>
<evidence type="ECO:0000256" key="4">
    <source>
        <dbReference type="ARBA" id="ARBA00022723"/>
    </source>
</evidence>
<keyword evidence="11" id="KW-1185">Reference proteome</keyword>
<dbReference type="Gene3D" id="3.10.20.30">
    <property type="match status" value="1"/>
</dbReference>
<dbReference type="STRING" id="758825.SAMN02982985_03645"/>
<keyword evidence="7" id="KW-0408">Iron</keyword>
<dbReference type="InterPro" id="IPR036884">
    <property type="entry name" value="2Fe-2S-bd_dom_sf"/>
</dbReference>
<evidence type="ECO:0000256" key="6">
    <source>
        <dbReference type="ARBA" id="ARBA00023002"/>
    </source>
</evidence>
<dbReference type="InterPro" id="IPR016208">
    <property type="entry name" value="Ald_Oxase/xanthine_DH-like"/>
</dbReference>
<dbReference type="OrthoDB" id="9775084at2"/>
<evidence type="ECO:0000256" key="1">
    <source>
        <dbReference type="ARBA" id="ARBA00006849"/>
    </source>
</evidence>
<dbReference type="GO" id="GO:0016491">
    <property type="term" value="F:oxidoreductase activity"/>
    <property type="evidence" value="ECO:0007669"/>
    <property type="project" value="UniProtKB-KW"/>
</dbReference>
<accession>A0A1I4PVU2</accession>
<dbReference type="Pfam" id="PF03450">
    <property type="entry name" value="CO_deh_flav_C"/>
    <property type="match status" value="1"/>
</dbReference>
<dbReference type="SUPFAM" id="SSF54292">
    <property type="entry name" value="2Fe-2S ferredoxin-like"/>
    <property type="match status" value="1"/>
</dbReference>
<dbReference type="FunFam" id="3.30.365.10:FF:000001">
    <property type="entry name" value="Xanthine dehydrogenase oxidase"/>
    <property type="match status" value="1"/>
</dbReference>
<dbReference type="InterPro" id="IPR008274">
    <property type="entry name" value="AldOxase/xan_DH_MoCoBD1"/>
</dbReference>
<protein>
    <submittedName>
        <fullName evidence="10">Xanthine dehydrogenase/oxidase</fullName>
    </submittedName>
</protein>
<dbReference type="Gene3D" id="1.10.150.120">
    <property type="entry name" value="[2Fe-2S]-binding domain"/>
    <property type="match status" value="1"/>
</dbReference>
<dbReference type="SUPFAM" id="SSF54665">
    <property type="entry name" value="CO dehydrogenase molybdoprotein N-domain-like"/>
    <property type="match status" value="1"/>
</dbReference>
<dbReference type="SMART" id="SM01092">
    <property type="entry name" value="CO_deh_flav_C"/>
    <property type="match status" value="1"/>
</dbReference>
<keyword evidence="6" id="KW-0560">Oxidoreductase</keyword>
<dbReference type="InterPro" id="IPR006058">
    <property type="entry name" value="2Fe2S_fd_BS"/>
</dbReference>
<dbReference type="InterPro" id="IPR036010">
    <property type="entry name" value="2Fe-2S_ferredoxin-like_sf"/>
</dbReference>
<dbReference type="Pfam" id="PF01315">
    <property type="entry name" value="Ald_Xan_dh_C"/>
    <property type="match status" value="1"/>
</dbReference>
<evidence type="ECO:0000256" key="5">
    <source>
        <dbReference type="ARBA" id="ARBA00022827"/>
    </source>
</evidence>
<dbReference type="SUPFAM" id="SSF55447">
    <property type="entry name" value="CO dehydrogenase flavoprotein C-terminal domain-like"/>
    <property type="match status" value="1"/>
</dbReference>
<reference evidence="10 11" key="1">
    <citation type="submission" date="2016-10" db="EMBL/GenBank/DDBJ databases">
        <authorList>
            <person name="de Groot N.N."/>
        </authorList>
    </citation>
    <scope>NUCLEOTIDE SEQUENCE [LARGE SCALE GENOMIC DNA]</scope>
    <source>
        <strain evidence="10 11">ATCC 43154</strain>
    </source>
</reference>
<dbReference type="SMART" id="SM01008">
    <property type="entry name" value="Ald_Xan_dh_C"/>
    <property type="match status" value="1"/>
</dbReference>
<organism evidence="10 11">
    <name type="scientific">Rugamonas rubra</name>
    <dbReference type="NCBI Taxonomy" id="758825"/>
    <lineage>
        <taxon>Bacteria</taxon>
        <taxon>Pseudomonadati</taxon>
        <taxon>Pseudomonadota</taxon>
        <taxon>Betaproteobacteria</taxon>
        <taxon>Burkholderiales</taxon>
        <taxon>Oxalobacteraceae</taxon>
        <taxon>Telluria group</taxon>
        <taxon>Rugamonas</taxon>
    </lineage>
</organism>
<sequence length="1513" mass="163707">MSNDVSFYLNGKLVQLHNPSPDLLLIDYLRSPEVALAGPKKPCGQGGCGGCTVILSHWDGEQPQHRAINSCLRPVCALGGQVVTTVEGTGAVRKPNPEFLLHAATASRGGAAIGLAPVPALAEAQQQAQDKRAQVAEAVAQARDLPQSGASLQLRAVAEHPSEVEHAGMNPVAHRLALNNGSQCGYCSVGFVMNMSEFIVNHPQATKKEIEDSFDGNICRCTGYRAILTGMKTFASDWTAEDEKHRMKCLEDDGCAAQLPANVAIPFPPRARGPAQPVSAHGGGQSWRTPLTLDELAHLMHGARGSRLRLVHGNTSFGIYKDEFAPTRLFADIRLIPELNEASRLEGGALRVAAGIDYNALIAELGAQMKLHCCDETSSLAAVQFMARRTAGRIVRNAASLGGNTMLVLAHMAEGSGEPFPSDALTALAATGARVVYLHLDGAGKFHQHVNSVAELVRRVLDQPALLDEIVLRAFLLALPAENQVVLAQKVALREVNAHSIVNACTALRFGDGAAIDDAALVFGGIAPYPWHAAATEAALRGQTLALDQLPALSAVLEQEVRAELQLWAARMHGLPSEGFTDEYRVQLALAFFYKAVVNALPQRGVEVPPQIASSGEITWGKWPVSDGRQHYATQDFKRPVAQPYIKITAMYQASGQLHYTQELAAPPRTLNAAFVQSKRALGNYHFAVPGKAGAATLAELREHLSRHDANFVDLITHHNIKNGGINLQGMGMDQPLLAEQMVSYVGQAIALVLADTEQQAAALAEYVTAHCVGYTDVDWPAPWNRPVTTLEDAIRIGSVFPDSPKSASYVSHIWKITRPGSNFDWTSAKQPLDRDIVVRDTAISGAGCLVVESSQLNGGQVHFYMETQAVIAEPGDQGRITIRPSTQSPMEMHQTTAMALGVAYHQVDVKVVSVGGAFGGKTEPTRFVVGPAAVAAKAVKRPVRLAMPRDQDTGMIGKRHAFYGQYQIAVDQGLQNPADKGIIRGFQTKMWGDGGAFYDCSFIVSNCIQLRADNAYRVANFENQIDVCRTNTAPSTAFRAFGDVQGKNIIENAVDDAAFALGMSAEEMREKNLYERGDVTPFGQALSYCYMRQVWDYLKEVCKYEEKKAAVEEFNRNNTWRKRGLALVPVKYGSGYNWQQLEQAAAIVVVNQADGTLVIHQGGVEMGQGLATQVLQVAAYVMGIPMDLIHVEGPRTSITPNPTSSGASTGTPYNCEAVKQTCQDLRGRLLEFAYQQRNDNGNQWCVDQGIDFWNHGEQGWAATVTNAQGRTALIWQNLIQLAYAKRVNLIASFTAKIRGGGVPIPCMTFKPQDQQPNPYGIERDATAVLGGGVDSFVGFTYSAACSVTEVDVLTGEVKILSSDIVYDIGWSLNPAIDVGQVEGAFVQGVGYLLTEKLVFEQEGEEQGRLNTTNTWRYKVPATTCIPLEMNVHLFPRNAKSVAGIPDDPHDIFSSKEVGEPPLVLANSVFFAVKAAVRASRLERGLDGLFRLDAPATVQEVRRACEVSTADLK</sequence>
<dbReference type="Pfam" id="PF01799">
    <property type="entry name" value="Fer2_2"/>
    <property type="match status" value="1"/>
</dbReference>
<keyword evidence="2" id="KW-0500">Molybdenum</keyword>
<keyword evidence="5" id="KW-0274">FAD</keyword>
<dbReference type="Proteomes" id="UP000199470">
    <property type="component" value="Unassembled WGS sequence"/>
</dbReference>
<dbReference type="Pfam" id="PF00941">
    <property type="entry name" value="FAD_binding_5"/>
    <property type="match status" value="1"/>
</dbReference>
<dbReference type="InterPro" id="IPR016169">
    <property type="entry name" value="FAD-bd_PCMH_sub2"/>
</dbReference>
<evidence type="ECO:0000256" key="3">
    <source>
        <dbReference type="ARBA" id="ARBA00022630"/>
    </source>
</evidence>
<dbReference type="Pfam" id="PF02738">
    <property type="entry name" value="MoCoBD_1"/>
    <property type="match status" value="1"/>
</dbReference>
<keyword evidence="3" id="KW-0285">Flavoprotein</keyword>
<dbReference type="RefSeq" id="WP_093389121.1">
    <property type="nucleotide sequence ID" value="NZ_FOTW01000017.1"/>
</dbReference>
<comment type="cofactor">
    <cofactor evidence="8">
        <name>Mo-molybdopterin cytosine dinucleotide</name>
        <dbReference type="ChEBI" id="CHEBI:71308"/>
    </cofactor>
</comment>
<name>A0A1I4PVU2_9BURK</name>
<proteinExistence type="inferred from homology"/>
<dbReference type="InterPro" id="IPR036318">
    <property type="entry name" value="FAD-bd_PCMH-like_sf"/>
</dbReference>
<dbReference type="InterPro" id="IPR036683">
    <property type="entry name" value="CO_DH_flav_C_dom_sf"/>
</dbReference>
<dbReference type="InterPro" id="IPR002346">
    <property type="entry name" value="Mopterin_DH_FAD-bd"/>
</dbReference>
<dbReference type="PANTHER" id="PTHR11908:SF132">
    <property type="entry name" value="ALDEHYDE OXIDASE 1-RELATED"/>
    <property type="match status" value="1"/>
</dbReference>
<evidence type="ECO:0000256" key="2">
    <source>
        <dbReference type="ARBA" id="ARBA00022505"/>
    </source>
</evidence>
<dbReference type="GO" id="GO:0051537">
    <property type="term" value="F:2 iron, 2 sulfur cluster binding"/>
    <property type="evidence" value="ECO:0007669"/>
    <property type="project" value="InterPro"/>
</dbReference>
<dbReference type="Gene3D" id="3.30.465.10">
    <property type="match status" value="1"/>
</dbReference>
<dbReference type="GO" id="GO:0005506">
    <property type="term" value="F:iron ion binding"/>
    <property type="evidence" value="ECO:0007669"/>
    <property type="project" value="InterPro"/>
</dbReference>
<dbReference type="InterPro" id="IPR002888">
    <property type="entry name" value="2Fe-2S-bd"/>
</dbReference>
<dbReference type="InterPro" id="IPR012675">
    <property type="entry name" value="Beta-grasp_dom_sf"/>
</dbReference>
<dbReference type="Pfam" id="PF20256">
    <property type="entry name" value="MoCoBD_2"/>
    <property type="match status" value="1"/>
</dbReference>
<dbReference type="Gene3D" id="3.30.365.10">
    <property type="entry name" value="Aldehyde oxidase/xanthine dehydrogenase, molybdopterin binding domain"/>
    <property type="match status" value="4"/>
</dbReference>
<dbReference type="InterPro" id="IPR005107">
    <property type="entry name" value="CO_DH_flav_C"/>
</dbReference>
<dbReference type="PIRSF" id="PIRSF000127">
    <property type="entry name" value="Xanthine_DH"/>
    <property type="match status" value="1"/>
</dbReference>
<evidence type="ECO:0000256" key="8">
    <source>
        <dbReference type="ARBA" id="ARBA00053029"/>
    </source>
</evidence>
<feature type="domain" description="FAD-binding PCMH-type" evidence="9">
    <location>
        <begin position="280"/>
        <end position="481"/>
    </location>
</feature>
<dbReference type="SUPFAM" id="SSF56176">
    <property type="entry name" value="FAD-binding/transporter-associated domain-like"/>
    <property type="match status" value="1"/>
</dbReference>
<dbReference type="InterPro" id="IPR016166">
    <property type="entry name" value="FAD-bd_PCMH"/>
</dbReference>
<dbReference type="GO" id="GO:0071949">
    <property type="term" value="F:FAD binding"/>
    <property type="evidence" value="ECO:0007669"/>
    <property type="project" value="InterPro"/>
</dbReference>
<gene>
    <name evidence="10" type="ORF">SAMN02982985_03645</name>
</gene>
<dbReference type="Gene3D" id="3.90.1170.50">
    <property type="entry name" value="Aldehyde oxidase/xanthine dehydrogenase, a/b hammerhead"/>
    <property type="match status" value="1"/>
</dbReference>
<dbReference type="InterPro" id="IPR037165">
    <property type="entry name" value="AldOxase/xan_DH_Mopterin-bd_sf"/>
</dbReference>
<dbReference type="PANTHER" id="PTHR11908">
    <property type="entry name" value="XANTHINE DEHYDROGENASE"/>
    <property type="match status" value="1"/>
</dbReference>